<evidence type="ECO:0000313" key="2">
    <source>
        <dbReference type="Proteomes" id="UP000236743"/>
    </source>
</evidence>
<evidence type="ECO:0008006" key="3">
    <source>
        <dbReference type="Google" id="ProtNLM"/>
    </source>
</evidence>
<dbReference type="PANTHER" id="PTHR42924:SF3">
    <property type="entry name" value="POLYMERASE_HISTIDINOL PHOSPHATASE N-TERMINAL DOMAIN-CONTAINING PROTEIN"/>
    <property type="match status" value="1"/>
</dbReference>
<keyword evidence="2" id="KW-1185">Reference proteome</keyword>
<dbReference type="SUPFAM" id="SSF89550">
    <property type="entry name" value="PHP domain-like"/>
    <property type="match status" value="1"/>
</dbReference>
<accession>A0A1H6BYH7</accession>
<evidence type="ECO:0000313" key="1">
    <source>
        <dbReference type="EMBL" id="SEG65751.1"/>
    </source>
</evidence>
<gene>
    <name evidence="1" type="ORF">SAMN04488115_108206</name>
</gene>
<dbReference type="NCBIfam" id="NF038032">
    <property type="entry name" value="CehA_McbA_metalo"/>
    <property type="match status" value="1"/>
</dbReference>
<dbReference type="Proteomes" id="UP000236743">
    <property type="component" value="Unassembled WGS sequence"/>
</dbReference>
<dbReference type="OrthoDB" id="9808747at2"/>
<dbReference type="EMBL" id="FNUY01000008">
    <property type="protein sequence ID" value="SEG65751.1"/>
    <property type="molecule type" value="Genomic_DNA"/>
</dbReference>
<dbReference type="InterPro" id="IPR016195">
    <property type="entry name" value="Pol/histidinol_Pase-like"/>
</dbReference>
<sequence>MTIDAFSAPGRFYRGNLHTHSKRSDGKIGPEDVCARYREQGYDFICLSDHFTARYQYPITDTTSYRTESFSTILGAECHAPMTAAGEQWHILAVGLPLDFPGNGDGETGPQIAQRCLDAGAFVAIPHPEWYGLTPEDAASIPGAHAVEVYNHTSQVRQSRGGGAYYLDMLLTGGRRINALACDDTHWLVEGDENRDAFGGWVMVKAERNEPAALVEALKAGHYYSTQGPLIENIAVNDGHIEIACSAASQIIVVGRASKNEATAGFGLTRARFPLGKFSGSWCRVMVVAPDGKTAWSNPIYV</sequence>
<dbReference type="InterPro" id="IPR052018">
    <property type="entry name" value="PHP_domain"/>
</dbReference>
<dbReference type="GO" id="GO:0004534">
    <property type="term" value="F:5'-3' RNA exonuclease activity"/>
    <property type="evidence" value="ECO:0007669"/>
    <property type="project" value="TreeGrafter"/>
</dbReference>
<dbReference type="PANTHER" id="PTHR42924">
    <property type="entry name" value="EXONUCLEASE"/>
    <property type="match status" value="1"/>
</dbReference>
<protein>
    <recommendedName>
        <fullName evidence="3">Polymerase/histidinol phosphatase N-terminal domain-containing protein</fullName>
    </recommendedName>
</protein>
<organism evidence="1 2">
    <name type="scientific">Bosea lathyri</name>
    <dbReference type="NCBI Taxonomy" id="1036778"/>
    <lineage>
        <taxon>Bacteria</taxon>
        <taxon>Pseudomonadati</taxon>
        <taxon>Pseudomonadota</taxon>
        <taxon>Alphaproteobacteria</taxon>
        <taxon>Hyphomicrobiales</taxon>
        <taxon>Boseaceae</taxon>
        <taxon>Bosea</taxon>
    </lineage>
</organism>
<dbReference type="AlphaFoldDB" id="A0A1H6BYH7"/>
<dbReference type="RefSeq" id="WP_103874154.1">
    <property type="nucleotide sequence ID" value="NZ_FNUY01000008.1"/>
</dbReference>
<dbReference type="GO" id="GO:0035312">
    <property type="term" value="F:5'-3' DNA exonuclease activity"/>
    <property type="evidence" value="ECO:0007669"/>
    <property type="project" value="TreeGrafter"/>
</dbReference>
<name>A0A1H6BYH7_9HYPH</name>
<reference evidence="1 2" key="1">
    <citation type="submission" date="2016-10" db="EMBL/GenBank/DDBJ databases">
        <authorList>
            <person name="de Groot N.N."/>
        </authorList>
    </citation>
    <scope>NUCLEOTIDE SEQUENCE [LARGE SCALE GENOMIC DNA]</scope>
    <source>
        <strain evidence="1 2">DSM 26656</strain>
    </source>
</reference>
<proteinExistence type="predicted"/>
<dbReference type="Gene3D" id="3.20.20.140">
    <property type="entry name" value="Metal-dependent hydrolases"/>
    <property type="match status" value="1"/>
</dbReference>